<evidence type="ECO:0000256" key="7">
    <source>
        <dbReference type="ARBA" id="ARBA00023242"/>
    </source>
</evidence>
<comment type="subcellular location">
    <subcellularLocation>
        <location evidence="1">Nucleus</location>
        <location evidence="1">Nucleolus</location>
    </subcellularLocation>
</comment>
<keyword evidence="2" id="KW-0690">Ribosome biogenesis</keyword>
<keyword evidence="6" id="KW-0804">Transcription</keyword>
<keyword evidence="10" id="KW-1185">Reference proteome</keyword>
<name>A0A9P6XBS3_RHIOR</name>
<dbReference type="EMBL" id="JAANQT010000607">
    <property type="protein sequence ID" value="KAG1309672.1"/>
    <property type="molecule type" value="Genomic_DNA"/>
</dbReference>
<gene>
    <name evidence="9" type="ORF">G6F64_005137</name>
</gene>
<keyword evidence="5" id="KW-0677">Repeat</keyword>
<dbReference type="InterPro" id="IPR053826">
    <property type="entry name" value="WDR75"/>
</dbReference>
<evidence type="ECO:0000256" key="3">
    <source>
        <dbReference type="ARBA" id="ARBA00022552"/>
    </source>
</evidence>
<accession>A0A9P6XBS3</accession>
<dbReference type="Gene3D" id="2.130.10.10">
    <property type="entry name" value="YVTN repeat-like/Quinoprotein amine dehydrogenase"/>
    <property type="match status" value="1"/>
</dbReference>
<comment type="caution">
    <text evidence="9">The sequence shown here is derived from an EMBL/GenBank/DDBJ whole genome shotgun (WGS) entry which is preliminary data.</text>
</comment>
<reference evidence="9" key="1">
    <citation type="journal article" date="2020" name="Microb. Genom.">
        <title>Genetic diversity of clinical and environmental Mucorales isolates obtained from an investigation of mucormycosis cases among solid organ transplant recipients.</title>
        <authorList>
            <person name="Nguyen M.H."/>
            <person name="Kaul D."/>
            <person name="Muto C."/>
            <person name="Cheng S.J."/>
            <person name="Richter R.A."/>
            <person name="Bruno V.M."/>
            <person name="Liu G."/>
            <person name="Beyhan S."/>
            <person name="Sundermann A.J."/>
            <person name="Mounaud S."/>
            <person name="Pasculle A.W."/>
            <person name="Nierman W.C."/>
            <person name="Driscoll E."/>
            <person name="Cumbie R."/>
            <person name="Clancy C.J."/>
            <person name="Dupont C.L."/>
        </authorList>
    </citation>
    <scope>NUCLEOTIDE SEQUENCE</scope>
    <source>
        <strain evidence="9">GL11</strain>
    </source>
</reference>
<dbReference type="OrthoDB" id="4096at2759"/>
<evidence type="ECO:0000313" key="10">
    <source>
        <dbReference type="Proteomes" id="UP000716291"/>
    </source>
</evidence>
<organism evidence="9 10">
    <name type="scientific">Rhizopus oryzae</name>
    <name type="common">Mucormycosis agent</name>
    <name type="synonym">Rhizopus arrhizus var. delemar</name>
    <dbReference type="NCBI Taxonomy" id="64495"/>
    <lineage>
        <taxon>Eukaryota</taxon>
        <taxon>Fungi</taxon>
        <taxon>Fungi incertae sedis</taxon>
        <taxon>Mucoromycota</taxon>
        <taxon>Mucoromycotina</taxon>
        <taxon>Mucoromycetes</taxon>
        <taxon>Mucorales</taxon>
        <taxon>Mucorineae</taxon>
        <taxon>Rhizopodaceae</taxon>
        <taxon>Rhizopus</taxon>
    </lineage>
</organism>
<dbReference type="GO" id="GO:0045943">
    <property type="term" value="P:positive regulation of transcription by RNA polymerase I"/>
    <property type="evidence" value="ECO:0007669"/>
    <property type="project" value="InterPro"/>
</dbReference>
<evidence type="ECO:0000313" key="9">
    <source>
        <dbReference type="EMBL" id="KAG1309672.1"/>
    </source>
</evidence>
<dbReference type="Proteomes" id="UP000716291">
    <property type="component" value="Unassembled WGS sequence"/>
</dbReference>
<dbReference type="SUPFAM" id="SSF50978">
    <property type="entry name" value="WD40 repeat-like"/>
    <property type="match status" value="1"/>
</dbReference>
<dbReference type="PANTHER" id="PTHR44215:SF1">
    <property type="entry name" value="WD REPEAT-CONTAINING PROTEIN 75"/>
    <property type="match status" value="1"/>
</dbReference>
<keyword evidence="4" id="KW-0853">WD repeat</keyword>
<proteinExistence type="predicted"/>
<dbReference type="InterPro" id="IPR015943">
    <property type="entry name" value="WD40/YVTN_repeat-like_dom_sf"/>
</dbReference>
<dbReference type="InterPro" id="IPR036322">
    <property type="entry name" value="WD40_repeat_dom_sf"/>
</dbReference>
<dbReference type="Pfam" id="PF23769">
    <property type="entry name" value="Beta-prop_WDR75_2nd"/>
    <property type="match status" value="1"/>
</dbReference>
<evidence type="ECO:0000256" key="4">
    <source>
        <dbReference type="ARBA" id="ARBA00022574"/>
    </source>
</evidence>
<dbReference type="GO" id="GO:0032040">
    <property type="term" value="C:small-subunit processome"/>
    <property type="evidence" value="ECO:0007669"/>
    <property type="project" value="InterPro"/>
</dbReference>
<dbReference type="GO" id="GO:0006364">
    <property type="term" value="P:rRNA processing"/>
    <property type="evidence" value="ECO:0007669"/>
    <property type="project" value="UniProtKB-KW"/>
</dbReference>
<keyword evidence="3" id="KW-0698">rRNA processing</keyword>
<evidence type="ECO:0000259" key="8">
    <source>
        <dbReference type="Pfam" id="PF23769"/>
    </source>
</evidence>
<evidence type="ECO:0000256" key="6">
    <source>
        <dbReference type="ARBA" id="ARBA00023163"/>
    </source>
</evidence>
<evidence type="ECO:0000256" key="1">
    <source>
        <dbReference type="ARBA" id="ARBA00004604"/>
    </source>
</evidence>
<protein>
    <recommendedName>
        <fullName evidence="8">WD repeat-containing protein 75 second beta-propeller domain-containing protein</fullName>
    </recommendedName>
</protein>
<dbReference type="InterPro" id="IPR057644">
    <property type="entry name" value="Beta-prop_WDR75_2nd"/>
</dbReference>
<evidence type="ECO:0000256" key="2">
    <source>
        <dbReference type="ARBA" id="ARBA00022517"/>
    </source>
</evidence>
<keyword evidence="7" id="KW-0539">Nucleus</keyword>
<dbReference type="PANTHER" id="PTHR44215">
    <property type="entry name" value="WD REPEAT-CONTAINING PROTEIN 75"/>
    <property type="match status" value="1"/>
</dbReference>
<sequence length="204" mass="22787">MGGSIDFITISPNNRFYCVGLDDNSICLVNSIIQTIEQVIQGHQYVHHTLNPLTTGLKIEPRNHHVVMNEVLGSLQFYNANADSHVMDLEVVLMSTAVRAAEKGIVNTHIIHVVFLPNGEWMVTVDVRPIAITTPQDKTFKVWNLNSNQSNTDATWICRSVGVYRNSEAKVAAFSEDGSMLAVRFGQTITLWYPYLNSIQANPE</sequence>
<evidence type="ECO:0000256" key="5">
    <source>
        <dbReference type="ARBA" id="ARBA00022737"/>
    </source>
</evidence>
<dbReference type="AlphaFoldDB" id="A0A9P6XBS3"/>
<feature type="domain" description="WD repeat-containing protein 75 second beta-propeller" evidence="8">
    <location>
        <begin position="129"/>
        <end position="194"/>
    </location>
</feature>
<dbReference type="GO" id="GO:2000234">
    <property type="term" value="P:positive regulation of rRNA processing"/>
    <property type="evidence" value="ECO:0007669"/>
    <property type="project" value="TreeGrafter"/>
</dbReference>
<dbReference type="GO" id="GO:0003723">
    <property type="term" value="F:RNA binding"/>
    <property type="evidence" value="ECO:0007669"/>
    <property type="project" value="InterPro"/>
</dbReference>